<dbReference type="Proteomes" id="UP001239909">
    <property type="component" value="Unassembled WGS sequence"/>
</dbReference>
<organism evidence="1 2">
    <name type="scientific">Paralimibaculum aggregatum</name>
    <dbReference type="NCBI Taxonomy" id="3036245"/>
    <lineage>
        <taxon>Bacteria</taxon>
        <taxon>Pseudomonadati</taxon>
        <taxon>Pseudomonadota</taxon>
        <taxon>Alphaproteobacteria</taxon>
        <taxon>Rhodobacterales</taxon>
        <taxon>Paracoccaceae</taxon>
        <taxon>Paralimibaculum</taxon>
    </lineage>
</organism>
<sequence>MTEIAIQQAWPSTLFLCDWPEQASRAPAIETALRAEAAGFDRPVASGVATSAKPAQGLVESRLDLFDTCGDADLGALVDWFGNCIRHCVAQVNGGRVAPDRIEVEFCESWFHITNDGGFHDAHVHGNCSWCGIFYLAAGDPDPVPAGGAASAGNGINRFYSPIPGGGSVRDFGNAYLGRSYLDVQPHAGRLVLFPSFLLHSALPYRGATDRVILSFNSRSHLAPA</sequence>
<dbReference type="EMBL" id="BSYI01000021">
    <property type="protein sequence ID" value="GMG83599.1"/>
    <property type="molecule type" value="Genomic_DNA"/>
</dbReference>
<evidence type="ECO:0000313" key="1">
    <source>
        <dbReference type="EMBL" id="GMG83599.1"/>
    </source>
</evidence>
<gene>
    <name evidence="1" type="ORF">LNKW23_28120</name>
</gene>
<dbReference type="InterPro" id="IPR012668">
    <property type="entry name" value="CHP02466"/>
</dbReference>
<dbReference type="RefSeq" id="WP_285672390.1">
    <property type="nucleotide sequence ID" value="NZ_BSYI01000021.1"/>
</dbReference>
<evidence type="ECO:0000313" key="2">
    <source>
        <dbReference type="Proteomes" id="UP001239909"/>
    </source>
</evidence>
<keyword evidence="2" id="KW-1185">Reference proteome</keyword>
<accession>A0ABQ6LK20</accession>
<reference evidence="1 2" key="1">
    <citation type="submission" date="2023-04" db="EMBL/GenBank/DDBJ databases">
        <title>Marinoamorphus aggregata gen. nov., sp. Nov., isolate from tissue of brittle star Ophioplocus japonicus.</title>
        <authorList>
            <person name="Kawano K."/>
            <person name="Sawayama S."/>
            <person name="Nakagawa S."/>
        </authorList>
    </citation>
    <scope>NUCLEOTIDE SEQUENCE [LARGE SCALE GENOMIC DNA]</scope>
    <source>
        <strain evidence="1 2">NKW23</strain>
    </source>
</reference>
<proteinExistence type="predicted"/>
<dbReference type="Gene3D" id="2.60.120.620">
    <property type="entry name" value="q2cbj1_9rhob like domain"/>
    <property type="match status" value="1"/>
</dbReference>
<comment type="caution">
    <text evidence="1">The sequence shown here is derived from an EMBL/GenBank/DDBJ whole genome shotgun (WGS) entry which is preliminary data.</text>
</comment>
<protein>
    <recommendedName>
        <fullName evidence="3">Fe2OG dioxygenase domain-containing protein</fullName>
    </recommendedName>
</protein>
<evidence type="ECO:0008006" key="3">
    <source>
        <dbReference type="Google" id="ProtNLM"/>
    </source>
</evidence>
<name>A0ABQ6LK20_9RHOB</name>
<dbReference type="Pfam" id="PF13759">
    <property type="entry name" value="2OG-FeII_Oxy_5"/>
    <property type="match status" value="1"/>
</dbReference>